<evidence type="ECO:0000256" key="2">
    <source>
        <dbReference type="SAM" id="MobiDB-lite"/>
    </source>
</evidence>
<dbReference type="STRING" id="103372.F4WL28"/>
<accession>F4WL28</accession>
<keyword evidence="4" id="KW-1185">Reference proteome</keyword>
<evidence type="ECO:0000313" key="3">
    <source>
        <dbReference type="EMBL" id="EGI64991.1"/>
    </source>
</evidence>
<dbReference type="AlphaFoldDB" id="F4WL28"/>
<dbReference type="PANTHER" id="PTHR32123:SF13">
    <property type="entry name" value="BICAUDAL D-RELATED PROTEIN HOMOLOG"/>
    <property type="match status" value="1"/>
</dbReference>
<organism evidence="4">
    <name type="scientific">Acromyrmex echinatior</name>
    <name type="common">Panamanian leafcutter ant</name>
    <name type="synonym">Acromyrmex octospinosus echinatior</name>
    <dbReference type="NCBI Taxonomy" id="103372"/>
    <lineage>
        <taxon>Eukaryota</taxon>
        <taxon>Metazoa</taxon>
        <taxon>Ecdysozoa</taxon>
        <taxon>Arthropoda</taxon>
        <taxon>Hexapoda</taxon>
        <taxon>Insecta</taxon>
        <taxon>Pterygota</taxon>
        <taxon>Neoptera</taxon>
        <taxon>Endopterygota</taxon>
        <taxon>Hymenoptera</taxon>
        <taxon>Apocrita</taxon>
        <taxon>Aculeata</taxon>
        <taxon>Formicoidea</taxon>
        <taxon>Formicidae</taxon>
        <taxon>Myrmicinae</taxon>
        <taxon>Acromyrmex</taxon>
    </lineage>
</organism>
<dbReference type="Proteomes" id="UP000007755">
    <property type="component" value="Unassembled WGS sequence"/>
</dbReference>
<evidence type="ECO:0000313" key="4">
    <source>
        <dbReference type="Proteomes" id="UP000007755"/>
    </source>
</evidence>
<feature type="region of interest" description="Disordered" evidence="2">
    <location>
        <begin position="85"/>
        <end position="132"/>
    </location>
</feature>
<sequence>MLPKKDSQTEPYALEDMISDLQARRHSLDHEDVVQDPAELLKQRERDLVLAAELGKALLERNQELTKQAETLAEEYSAKLEVSTYSSGDGVHGAAPGVSYTDNASPVDDHGEPRKRGNKPLKQQPTAPKTMSGTTLCLRLPTHIPLSFRILPVALFLTSGRPALTRAL</sequence>
<dbReference type="eggNOG" id="ENOG502SFTS">
    <property type="taxonomic scope" value="Eukaryota"/>
</dbReference>
<reference evidence="3" key="1">
    <citation type="submission" date="2011-02" db="EMBL/GenBank/DDBJ databases">
        <title>The genome of the leaf-cutting ant Acromyrmex echinatior suggests key adaptations to social evolution and fungus farming.</title>
        <authorList>
            <person name="Nygaard S."/>
            <person name="Zhang G."/>
        </authorList>
    </citation>
    <scope>NUCLEOTIDE SEQUENCE</scope>
</reference>
<feature type="compositionally biased region" description="Polar residues" evidence="2">
    <location>
        <begin position="121"/>
        <end position="132"/>
    </location>
</feature>
<gene>
    <name evidence="3" type="ORF">G5I_06451</name>
</gene>
<evidence type="ECO:0000256" key="1">
    <source>
        <dbReference type="ARBA" id="ARBA00023054"/>
    </source>
</evidence>
<protein>
    <submittedName>
        <fullName evidence="3">Coiled-coil domain-containing protein 64-like protein</fullName>
    </submittedName>
</protein>
<dbReference type="EMBL" id="GL888207">
    <property type="protein sequence ID" value="EGI64991.1"/>
    <property type="molecule type" value="Genomic_DNA"/>
</dbReference>
<dbReference type="PANTHER" id="PTHR32123">
    <property type="entry name" value="BICD FAMILY-LIKE CARGO ADAPTER"/>
    <property type="match status" value="1"/>
</dbReference>
<dbReference type="InParanoid" id="F4WL28"/>
<name>F4WL28_ACREC</name>
<dbReference type="OrthoDB" id="9451547at2759"/>
<dbReference type="InterPro" id="IPR051149">
    <property type="entry name" value="Spindly/BICDR_Dynein_Adapter"/>
</dbReference>
<proteinExistence type="predicted"/>
<keyword evidence="1" id="KW-0175">Coiled coil</keyword>